<dbReference type="InterPro" id="IPR051202">
    <property type="entry name" value="Peptidase_C40"/>
</dbReference>
<evidence type="ECO:0000256" key="1">
    <source>
        <dbReference type="ARBA" id="ARBA00007074"/>
    </source>
</evidence>
<dbReference type="GO" id="GO:0006508">
    <property type="term" value="P:proteolysis"/>
    <property type="evidence" value="ECO:0007669"/>
    <property type="project" value="UniProtKB-KW"/>
</dbReference>
<dbReference type="SUPFAM" id="SSF54001">
    <property type="entry name" value="Cysteine proteinases"/>
    <property type="match status" value="1"/>
</dbReference>
<evidence type="ECO:0000256" key="3">
    <source>
        <dbReference type="ARBA" id="ARBA00022801"/>
    </source>
</evidence>
<keyword evidence="4" id="KW-0788">Thiol protease</keyword>
<name>A0A412YYT7_9FIRM</name>
<organism evidence="5 6">
    <name type="scientific">Enterocloster bolteae</name>
    <dbReference type="NCBI Taxonomy" id="208479"/>
    <lineage>
        <taxon>Bacteria</taxon>
        <taxon>Bacillati</taxon>
        <taxon>Bacillota</taxon>
        <taxon>Clostridia</taxon>
        <taxon>Lachnospirales</taxon>
        <taxon>Lachnospiraceae</taxon>
        <taxon>Enterocloster</taxon>
    </lineage>
</organism>
<protein>
    <submittedName>
        <fullName evidence="5">Peptidoglycan endopeptidase</fullName>
    </submittedName>
</protein>
<evidence type="ECO:0000313" key="5">
    <source>
        <dbReference type="EMBL" id="RGV72820.1"/>
    </source>
</evidence>
<sequence length="385" mass="42651">MAAPVLAAIAKASILAAADESHRKRMATIFGLILSPVLVVILLIMGMLSGMTEHNQNAVRTVFENGKLPEKTPEEYRAFIVGMQNSFNRIGNVIDEVTGMIEEGEIDGMMVKSIFYSLFYDYEGLPVSLSVIQEFVDCFVKYEERTREETDDDGNTTEETYLVAVPLTSQTEIYSNIRSRLQAVNDIDQANAIEIYYRMVYGVGAPTEGDGFVEWSDWSGTLSPEAYEAICSDLPEGEAGSLAVQLAMTRLGDPYSQAKRGQGDYTDCSYLTLWAYRQLGVYLPGTAAEQAQYCVERGLVVTRASLVPGDLIFWSHKPNGRYMNITHVGMYAGNGMVVDASSSRGKVVYRNLFDADKQVLYGRPALLSTAGKSEQENHRNEHKPI</sequence>
<keyword evidence="2" id="KW-0645">Protease</keyword>
<dbReference type="InterPro" id="IPR000064">
    <property type="entry name" value="NLP_P60_dom"/>
</dbReference>
<dbReference type="EMBL" id="QRZM01000012">
    <property type="protein sequence ID" value="RGV72820.1"/>
    <property type="molecule type" value="Genomic_DNA"/>
</dbReference>
<keyword evidence="3" id="KW-0378">Hydrolase</keyword>
<comment type="similarity">
    <text evidence="1">Belongs to the peptidase C40 family.</text>
</comment>
<reference evidence="5 6" key="1">
    <citation type="submission" date="2018-08" db="EMBL/GenBank/DDBJ databases">
        <title>A genome reference for cultivated species of the human gut microbiota.</title>
        <authorList>
            <person name="Zou Y."/>
            <person name="Xue W."/>
            <person name="Luo G."/>
        </authorList>
    </citation>
    <scope>NUCLEOTIDE SEQUENCE [LARGE SCALE GENOMIC DNA]</scope>
    <source>
        <strain evidence="5 6">AF14-18</strain>
    </source>
</reference>
<evidence type="ECO:0000313" key="6">
    <source>
        <dbReference type="Proteomes" id="UP000284543"/>
    </source>
</evidence>
<dbReference type="PROSITE" id="PS51935">
    <property type="entry name" value="NLPC_P60"/>
    <property type="match status" value="1"/>
</dbReference>
<evidence type="ECO:0000256" key="4">
    <source>
        <dbReference type="ARBA" id="ARBA00022807"/>
    </source>
</evidence>
<accession>A0A412YYT7</accession>
<dbReference type="RefSeq" id="WP_002570007.1">
    <property type="nucleotide sequence ID" value="NZ_BAABZS010000001.1"/>
</dbReference>
<dbReference type="InterPro" id="IPR038765">
    <property type="entry name" value="Papain-like_cys_pep_sf"/>
</dbReference>
<proteinExistence type="inferred from homology"/>
<dbReference type="PANTHER" id="PTHR47053">
    <property type="entry name" value="MUREIN DD-ENDOPEPTIDASE MEPH-RELATED"/>
    <property type="match status" value="1"/>
</dbReference>
<evidence type="ECO:0000256" key="2">
    <source>
        <dbReference type="ARBA" id="ARBA00022670"/>
    </source>
</evidence>
<gene>
    <name evidence="5" type="ORF">DWW02_22710</name>
</gene>
<comment type="caution">
    <text evidence="5">The sequence shown here is derived from an EMBL/GenBank/DDBJ whole genome shotgun (WGS) entry which is preliminary data.</text>
</comment>
<dbReference type="PANTHER" id="PTHR47053:SF1">
    <property type="entry name" value="MUREIN DD-ENDOPEPTIDASE MEPH-RELATED"/>
    <property type="match status" value="1"/>
</dbReference>
<dbReference type="GO" id="GO:0008234">
    <property type="term" value="F:cysteine-type peptidase activity"/>
    <property type="evidence" value="ECO:0007669"/>
    <property type="project" value="UniProtKB-KW"/>
</dbReference>
<dbReference type="AlphaFoldDB" id="A0A412YYT7"/>
<dbReference type="Proteomes" id="UP000284543">
    <property type="component" value="Unassembled WGS sequence"/>
</dbReference>
<dbReference type="GeneID" id="23116760"/>
<dbReference type="Pfam" id="PF00877">
    <property type="entry name" value="NLPC_P60"/>
    <property type="match status" value="1"/>
</dbReference>
<dbReference type="Gene3D" id="3.90.1720.10">
    <property type="entry name" value="endopeptidase domain like (from Nostoc punctiforme)"/>
    <property type="match status" value="1"/>
</dbReference>